<dbReference type="AlphaFoldDB" id="A0A5B6VQ66"/>
<reference evidence="2" key="1">
    <citation type="journal article" date="2019" name="Plant Biotechnol. J.">
        <title>Genome sequencing of the Australian wild diploid species Gossypium australe highlights disease resistance and delayed gland morphogenesis.</title>
        <authorList>
            <person name="Cai Y."/>
            <person name="Cai X."/>
            <person name="Wang Q."/>
            <person name="Wang P."/>
            <person name="Zhang Y."/>
            <person name="Cai C."/>
            <person name="Xu Y."/>
            <person name="Wang K."/>
            <person name="Zhou Z."/>
            <person name="Wang C."/>
            <person name="Geng S."/>
            <person name="Li B."/>
            <person name="Dong Q."/>
            <person name="Hou Y."/>
            <person name="Wang H."/>
            <person name="Ai P."/>
            <person name="Liu Z."/>
            <person name="Yi F."/>
            <person name="Sun M."/>
            <person name="An G."/>
            <person name="Cheng J."/>
            <person name="Zhang Y."/>
            <person name="Shi Q."/>
            <person name="Xie Y."/>
            <person name="Shi X."/>
            <person name="Chang Y."/>
            <person name="Huang F."/>
            <person name="Chen Y."/>
            <person name="Hong S."/>
            <person name="Mi L."/>
            <person name="Sun Q."/>
            <person name="Zhang L."/>
            <person name="Zhou B."/>
            <person name="Peng R."/>
            <person name="Zhang X."/>
            <person name="Liu F."/>
        </authorList>
    </citation>
    <scope>NUCLEOTIDE SEQUENCE [LARGE SCALE GENOMIC DNA]</scope>
    <source>
        <strain evidence="2">cv. PA1801</strain>
    </source>
</reference>
<sequence length="149" mass="17467">MLAMLYRKLFRMTDPSAMDIGGCLILLQSWELYRMSFLASISHQLYVFPPVNRWSTNPGIGRSYTVPIYHLMIENHAEEGNYGSYSLVYARPLKPMTVEWYHGDRVLRQFGCIQYIPTLLVRLGEIHGINRRGKHENDWGEAYEEYITM</sequence>
<gene>
    <name evidence="1" type="ORF">EPI10_016985</name>
</gene>
<name>A0A5B6VQ66_9ROSI</name>
<evidence type="ECO:0000313" key="2">
    <source>
        <dbReference type="Proteomes" id="UP000325315"/>
    </source>
</evidence>
<dbReference type="GO" id="GO:0010073">
    <property type="term" value="P:meristem maintenance"/>
    <property type="evidence" value="ECO:0007669"/>
    <property type="project" value="InterPro"/>
</dbReference>
<comment type="caution">
    <text evidence="1">The sequence shown here is derived from an EMBL/GenBank/DDBJ whole genome shotgun (WGS) entry which is preliminary data.</text>
</comment>
<dbReference type="PANTHER" id="PTHR46033:SF8">
    <property type="entry name" value="PROTEIN MAINTENANCE OF MERISTEMS-LIKE"/>
    <property type="match status" value="1"/>
</dbReference>
<organism evidence="1 2">
    <name type="scientific">Gossypium australe</name>
    <dbReference type="NCBI Taxonomy" id="47621"/>
    <lineage>
        <taxon>Eukaryota</taxon>
        <taxon>Viridiplantae</taxon>
        <taxon>Streptophyta</taxon>
        <taxon>Embryophyta</taxon>
        <taxon>Tracheophyta</taxon>
        <taxon>Spermatophyta</taxon>
        <taxon>Magnoliopsida</taxon>
        <taxon>eudicotyledons</taxon>
        <taxon>Gunneridae</taxon>
        <taxon>Pentapetalae</taxon>
        <taxon>rosids</taxon>
        <taxon>malvids</taxon>
        <taxon>Malvales</taxon>
        <taxon>Malvaceae</taxon>
        <taxon>Malvoideae</taxon>
        <taxon>Gossypium</taxon>
    </lineage>
</organism>
<dbReference type="PANTHER" id="PTHR46033">
    <property type="entry name" value="PROTEIN MAIN-LIKE 2"/>
    <property type="match status" value="1"/>
</dbReference>
<accession>A0A5B6VQ66</accession>
<dbReference type="Proteomes" id="UP000325315">
    <property type="component" value="Unassembled WGS sequence"/>
</dbReference>
<dbReference type="InterPro" id="IPR044824">
    <property type="entry name" value="MAIN-like"/>
</dbReference>
<keyword evidence="2" id="KW-1185">Reference proteome</keyword>
<dbReference type="EMBL" id="SMMG02000006">
    <property type="protein sequence ID" value="KAA3471356.1"/>
    <property type="molecule type" value="Genomic_DNA"/>
</dbReference>
<protein>
    <submittedName>
        <fullName evidence="1">Serine/threonine-protein phosphatase 7 long form-like protein</fullName>
    </submittedName>
</protein>
<dbReference type="OrthoDB" id="1936739at2759"/>
<evidence type="ECO:0000313" key="1">
    <source>
        <dbReference type="EMBL" id="KAA3471356.1"/>
    </source>
</evidence>
<proteinExistence type="predicted"/>